<protein>
    <submittedName>
        <fullName evidence="1">Uncharacterized protein</fullName>
    </submittedName>
</protein>
<evidence type="ECO:0000313" key="1">
    <source>
        <dbReference type="EMBL" id="JAI08576.1"/>
    </source>
</evidence>
<sequence length="63" mass="7168">MWDSSWYSGFLPQSKHNQVMSIGHAVLPISVTVRVCVNVSVHPVMDWCPVQGLFWLLVYLVPL</sequence>
<accession>A0A0E9Y2P6</accession>
<reference evidence="1" key="2">
    <citation type="journal article" date="2015" name="Fish Shellfish Immunol.">
        <title>Early steps in the European eel (Anguilla anguilla)-Vibrio vulnificus interaction in the gills: Role of the RtxA13 toxin.</title>
        <authorList>
            <person name="Callol A."/>
            <person name="Pajuelo D."/>
            <person name="Ebbesson L."/>
            <person name="Teles M."/>
            <person name="MacKenzie S."/>
            <person name="Amaro C."/>
        </authorList>
    </citation>
    <scope>NUCLEOTIDE SEQUENCE</scope>
</reference>
<reference evidence="1" key="1">
    <citation type="submission" date="2014-11" db="EMBL/GenBank/DDBJ databases">
        <authorList>
            <person name="Amaro Gonzalez C."/>
        </authorList>
    </citation>
    <scope>NUCLEOTIDE SEQUENCE</scope>
</reference>
<dbReference type="AlphaFoldDB" id="A0A0E9Y2P6"/>
<dbReference type="EMBL" id="GBXM01000002">
    <property type="protein sequence ID" value="JAI08576.1"/>
    <property type="molecule type" value="Transcribed_RNA"/>
</dbReference>
<proteinExistence type="predicted"/>
<organism evidence="1">
    <name type="scientific">Anguilla anguilla</name>
    <name type="common">European freshwater eel</name>
    <name type="synonym">Muraena anguilla</name>
    <dbReference type="NCBI Taxonomy" id="7936"/>
    <lineage>
        <taxon>Eukaryota</taxon>
        <taxon>Metazoa</taxon>
        <taxon>Chordata</taxon>
        <taxon>Craniata</taxon>
        <taxon>Vertebrata</taxon>
        <taxon>Euteleostomi</taxon>
        <taxon>Actinopterygii</taxon>
        <taxon>Neopterygii</taxon>
        <taxon>Teleostei</taxon>
        <taxon>Anguilliformes</taxon>
        <taxon>Anguillidae</taxon>
        <taxon>Anguilla</taxon>
    </lineage>
</organism>
<name>A0A0E9Y2P6_ANGAN</name>